<keyword evidence="3 8" id="KW-0812">Transmembrane</keyword>
<dbReference type="InterPro" id="IPR027417">
    <property type="entry name" value="P-loop_NTPase"/>
</dbReference>
<dbReference type="InterPro" id="IPR003439">
    <property type="entry name" value="ABC_transporter-like_ATP-bd"/>
</dbReference>
<reference evidence="11 12" key="1">
    <citation type="submission" date="2018-10" db="EMBL/GenBank/DDBJ databases">
        <title>Fifty Aureobasidium pullulans genomes reveal a recombining polyextremotolerant generalist.</title>
        <authorList>
            <person name="Gostincar C."/>
            <person name="Turk M."/>
            <person name="Zajc J."/>
            <person name="Gunde-Cimerman N."/>
        </authorList>
    </citation>
    <scope>NUCLEOTIDE SEQUENCE [LARGE SCALE GENOMIC DNA]</scope>
    <source>
        <strain evidence="11 12">EXF-3863</strain>
    </source>
</reference>
<dbReference type="GO" id="GO:0016887">
    <property type="term" value="F:ATP hydrolysis activity"/>
    <property type="evidence" value="ECO:0007669"/>
    <property type="project" value="InterPro"/>
</dbReference>
<evidence type="ECO:0008006" key="13">
    <source>
        <dbReference type="Google" id="ProtNLM"/>
    </source>
</evidence>
<dbReference type="SMART" id="SM00382">
    <property type="entry name" value="AAA"/>
    <property type="match status" value="2"/>
</dbReference>
<sequence>MVSTIVYIGQAIVSSRYEHQLNRLNVMTRAALVGLIYEKTLNTPFTTYKDFSAVTLMSTDVDSLGKISDMFHEAWSQVLEVGVGVTLLAQQIGWFCLVPLLLISGCSNMTRYVAKNLRPKQHAWNKATQDRINKVVSILSSIKIVRMLGLTEVVKSQISDSRHVEIEASKDMRWVSVLANASANALGLFTPPITVILFAAFGKSRLDAETVYTTLAILVMVTHPANMIMTIVPRAIASLASFQRIQDFISKPNYQDSRLRLRQTEGAIVDDVSRTSQPAIELDNVEFKLADAINAVLENISLRIDRGSIVICTGPTGVGKSVLALAIAGEVTPSKGSISVISKSTALCVQSAWLSGQSVSEMIRGFSSSSVSHDEGWYRQVLEACCIDREILLDSSTSSGSGHARLSGGQKQRIALARAVYQRCDILVLDDPFSALDQRTQDRVIVNLLSPDGLLRHMHTTVFLITNAARAYPLADRILLLEQRSIKFDGDWSEYLAQSGSLTSYTHEHDGIQAEIDENKQPAVVRNQKQQVIKDDEFDLNRRPGDAAVYESKTANDTFYMLGYLVLSMVAWASTSTMLWVNFVKLAPRSGAVLHARLLGTVLGAPMSYFLNNDIGTIVNRFSQDIQLIDRDLPSALAALCTQIFKLVMQCSLLLTSQKLLVFALPIYAIFIYIVQKVYLRTSRQIRYLELESRSAVYSSFLETVEGITTIRSSNQQQTYLSRTTQNLDLSQRAFYLFLCLQRWLNIILDLAIAIVAILVITLAVFFTSKTSSADVGIALNMVLVANTTLLRLVENWTRMETSVGAAARLKELEDFVPREEDCAVETFVPKDWPSAGALVLRDLRVGYGSRAVLSNINLTIHAGQKVFICGETGSGKSTLLTAFLRLSTIHHGSIILDNIDITHLTPSLLRSRCFITIPQDAFFQPDICLRENLDAGNHHSDIEIMTALEKLQLWSYFLDTVSSSFHDDRAGQVLAQPLSFFPPLSVGHSQLLSLTRALLHSSHHARLDRKPMILLDEPAANLDAEFEDLSSRIIEEEFTEKGFTVCMITHSMKDLRQRVRRGKDVVRVRDGGVEVVEDV</sequence>
<protein>
    <recommendedName>
        <fullName evidence="13">P-loop containing nucleoside triphosphate hydrolase protein</fullName>
    </recommendedName>
</protein>
<feature type="transmembrane region" description="Helical" evidence="8">
    <location>
        <begin position="661"/>
        <end position="680"/>
    </location>
</feature>
<dbReference type="Pfam" id="PF00005">
    <property type="entry name" value="ABC_tran"/>
    <property type="match status" value="2"/>
</dbReference>
<dbReference type="GO" id="GO:0140359">
    <property type="term" value="F:ABC-type transporter activity"/>
    <property type="evidence" value="ECO:0007669"/>
    <property type="project" value="InterPro"/>
</dbReference>
<evidence type="ECO:0000256" key="2">
    <source>
        <dbReference type="ARBA" id="ARBA00022448"/>
    </source>
</evidence>
<feature type="domain" description="ABC transmembrane type-1" evidence="10">
    <location>
        <begin position="1"/>
        <end position="237"/>
    </location>
</feature>
<gene>
    <name evidence="11" type="ORF">D6C91_07159</name>
</gene>
<evidence type="ECO:0000313" key="12">
    <source>
        <dbReference type="Proteomes" id="UP000308005"/>
    </source>
</evidence>
<evidence type="ECO:0000259" key="9">
    <source>
        <dbReference type="PROSITE" id="PS50893"/>
    </source>
</evidence>
<evidence type="ECO:0000313" key="11">
    <source>
        <dbReference type="EMBL" id="THZ14729.1"/>
    </source>
</evidence>
<feature type="transmembrane region" description="Helical" evidence="8">
    <location>
        <begin position="774"/>
        <end position="794"/>
    </location>
</feature>
<dbReference type="PROSITE" id="PS00675">
    <property type="entry name" value="SIGMA54_INTERACT_1"/>
    <property type="match status" value="1"/>
</dbReference>
<dbReference type="PROSITE" id="PS50929">
    <property type="entry name" value="ABC_TM1F"/>
    <property type="match status" value="2"/>
</dbReference>
<dbReference type="GO" id="GO:0005524">
    <property type="term" value="F:ATP binding"/>
    <property type="evidence" value="ECO:0007669"/>
    <property type="project" value="UniProtKB-KW"/>
</dbReference>
<dbReference type="PROSITE" id="PS00211">
    <property type="entry name" value="ABC_TRANSPORTER_1"/>
    <property type="match status" value="1"/>
</dbReference>
<dbReference type="InterPro" id="IPR003593">
    <property type="entry name" value="AAA+_ATPase"/>
</dbReference>
<evidence type="ECO:0000256" key="5">
    <source>
        <dbReference type="ARBA" id="ARBA00022840"/>
    </source>
</evidence>
<dbReference type="InterPro" id="IPR044726">
    <property type="entry name" value="ABCC_6TM_D2"/>
</dbReference>
<dbReference type="AlphaFoldDB" id="A0A4S9SSR7"/>
<dbReference type="SUPFAM" id="SSF90123">
    <property type="entry name" value="ABC transporter transmembrane region"/>
    <property type="match status" value="2"/>
</dbReference>
<dbReference type="PANTHER" id="PTHR24223">
    <property type="entry name" value="ATP-BINDING CASSETTE SUB-FAMILY C"/>
    <property type="match status" value="1"/>
</dbReference>
<keyword evidence="5" id="KW-0067">ATP-binding</keyword>
<dbReference type="Proteomes" id="UP000308005">
    <property type="component" value="Unassembled WGS sequence"/>
</dbReference>
<feature type="domain" description="ABC transporter" evidence="9">
    <location>
        <begin position="839"/>
        <end position="1080"/>
    </location>
</feature>
<dbReference type="InterPro" id="IPR011527">
    <property type="entry name" value="ABC1_TM_dom"/>
</dbReference>
<evidence type="ECO:0000256" key="1">
    <source>
        <dbReference type="ARBA" id="ARBA00004141"/>
    </source>
</evidence>
<organism evidence="11 12">
    <name type="scientific">Aureobasidium pullulans</name>
    <name type="common">Black yeast</name>
    <name type="synonym">Pullularia pullulans</name>
    <dbReference type="NCBI Taxonomy" id="5580"/>
    <lineage>
        <taxon>Eukaryota</taxon>
        <taxon>Fungi</taxon>
        <taxon>Dikarya</taxon>
        <taxon>Ascomycota</taxon>
        <taxon>Pezizomycotina</taxon>
        <taxon>Dothideomycetes</taxon>
        <taxon>Dothideomycetidae</taxon>
        <taxon>Dothideales</taxon>
        <taxon>Saccotheciaceae</taxon>
        <taxon>Aureobasidium</taxon>
    </lineage>
</organism>
<comment type="subcellular location">
    <subcellularLocation>
        <location evidence="1">Membrane</location>
        <topology evidence="1">Multi-pass membrane protein</topology>
    </subcellularLocation>
</comment>
<dbReference type="SUPFAM" id="SSF52540">
    <property type="entry name" value="P-loop containing nucleoside triphosphate hydrolases"/>
    <property type="match status" value="2"/>
</dbReference>
<name>A0A4S9SSR7_AURPU</name>
<keyword evidence="7 8" id="KW-0472">Membrane</keyword>
<evidence type="ECO:0000256" key="8">
    <source>
        <dbReference type="SAM" id="Phobius"/>
    </source>
</evidence>
<dbReference type="InterPro" id="IPR050173">
    <property type="entry name" value="ABC_transporter_C-like"/>
</dbReference>
<dbReference type="InterPro" id="IPR017871">
    <property type="entry name" value="ABC_transporter-like_CS"/>
</dbReference>
<evidence type="ECO:0000256" key="3">
    <source>
        <dbReference type="ARBA" id="ARBA00022692"/>
    </source>
</evidence>
<dbReference type="PROSITE" id="PS50893">
    <property type="entry name" value="ABC_TRANSPORTER_2"/>
    <property type="match status" value="2"/>
</dbReference>
<dbReference type="Gene3D" id="3.40.50.300">
    <property type="entry name" value="P-loop containing nucleotide triphosphate hydrolases"/>
    <property type="match status" value="2"/>
</dbReference>
<dbReference type="Pfam" id="PF00664">
    <property type="entry name" value="ABC_membrane"/>
    <property type="match status" value="2"/>
</dbReference>
<dbReference type="InterPro" id="IPR025662">
    <property type="entry name" value="Sigma_54_int_dom_ATP-bd_1"/>
</dbReference>
<dbReference type="Gene3D" id="1.20.1560.10">
    <property type="entry name" value="ABC transporter type 1, transmembrane domain"/>
    <property type="match status" value="2"/>
</dbReference>
<comment type="caution">
    <text evidence="11">The sequence shown here is derived from an EMBL/GenBank/DDBJ whole genome shotgun (WGS) entry which is preliminary data.</text>
</comment>
<dbReference type="CDD" id="cd18580">
    <property type="entry name" value="ABC_6TM_ABCC_D2"/>
    <property type="match status" value="1"/>
</dbReference>
<dbReference type="GO" id="GO:0016020">
    <property type="term" value="C:membrane"/>
    <property type="evidence" value="ECO:0007669"/>
    <property type="project" value="UniProtKB-SubCell"/>
</dbReference>
<dbReference type="PANTHER" id="PTHR24223:SF345">
    <property type="entry name" value="ABC MULTIDRUG TRANSPORTER (EUROFUNG)"/>
    <property type="match status" value="1"/>
</dbReference>
<proteinExistence type="predicted"/>
<evidence type="ECO:0000256" key="6">
    <source>
        <dbReference type="ARBA" id="ARBA00022989"/>
    </source>
</evidence>
<feature type="transmembrane region" description="Helical" evidence="8">
    <location>
        <begin position="747"/>
        <end position="768"/>
    </location>
</feature>
<feature type="transmembrane region" description="Helical" evidence="8">
    <location>
        <begin position="177"/>
        <end position="199"/>
    </location>
</feature>
<keyword evidence="4" id="KW-0547">Nucleotide-binding</keyword>
<feature type="transmembrane region" description="Helical" evidence="8">
    <location>
        <begin position="211"/>
        <end position="232"/>
    </location>
</feature>
<accession>A0A4S9SSR7</accession>
<feature type="transmembrane region" description="Helical" evidence="8">
    <location>
        <begin position="559"/>
        <end position="581"/>
    </location>
</feature>
<feature type="domain" description="ABC transmembrane type-1" evidence="10">
    <location>
        <begin position="546"/>
        <end position="802"/>
    </location>
</feature>
<keyword evidence="2" id="KW-0813">Transport</keyword>
<dbReference type="InterPro" id="IPR036640">
    <property type="entry name" value="ABC1_TM_sf"/>
</dbReference>
<keyword evidence="6 8" id="KW-1133">Transmembrane helix</keyword>
<feature type="domain" description="ABC transporter" evidence="9">
    <location>
        <begin position="280"/>
        <end position="508"/>
    </location>
</feature>
<evidence type="ECO:0000256" key="7">
    <source>
        <dbReference type="ARBA" id="ARBA00023136"/>
    </source>
</evidence>
<dbReference type="EMBL" id="QZBM01000403">
    <property type="protein sequence ID" value="THZ14729.1"/>
    <property type="molecule type" value="Genomic_DNA"/>
</dbReference>
<evidence type="ECO:0000256" key="4">
    <source>
        <dbReference type="ARBA" id="ARBA00022741"/>
    </source>
</evidence>
<evidence type="ECO:0000259" key="10">
    <source>
        <dbReference type="PROSITE" id="PS50929"/>
    </source>
</evidence>